<sequence length="1013" mass="113004">MSHADAVSIAQQTAQIKGTVIDNSGMGVIGATVVVKGTTNGVVTDFDGNFVLNAKPGDVLEISYVGYKTQTVKATAQPMSITLQEDTETLDEVVVVGYGSTTKRDLIASVSTVKAEQLSNMPVSNIAQGLAGRSPGLIVQAAGGGINATPKVSIRGGGDPIYVIDGIIRSAVDFQNLSPDDIENMSILKDASATAVYGSRATNGIIQITTKRGKEGKAHIEYDFNMSFSQPSIWPDKMSTYERAKYTNIAFENDGKEPYYSQEALDHFKNGTDPLNYANTDWRKLVLRDWAPQSKHSLRLTGGTEANQYYVSLGFIDQNSLYRSDTHWMKRTNFRLSNSALIKELGLRVNTTIDGYREKNTHPYTSTSSGYYSVFSHIKDRDSSKPGLNKYGLPYNSTDNPVAETAKDAGYIRNTTNVINGKGELIWEVPWVEGLKVRAASNYRYYSETSKQWRKDAAQYDWDSQTPVYANKPLLKHVSGSGYSFTNQAFIEYANQFGKHSVSALGGFEQYYENTESYGLQRENYSFNIDQIGVGDVNSQTNEGSEQEAGRAAWIGQVKYNYDNKYYAEGSIRYDGSDRFAPGKRWGAFFSGSLGWVVTAEKFMQPLVEKNILNSLKLRASYGETGLDESAGRFQYMTSYNYNPQASVINGKYYPGFTEGNLASPDLTWYTTKQLDFGFDFASLNSRLYGSFDYFYYATTGYLVAPRGDSYLNTALGIGLPRVASDSESRRAGIEMQLGWRDNIGDFKYDVAANFTVYNTLWALREDEGESDRLNPYRRNQQVKENFYGLLYKNLGYYVSAEDVYNSVGIINSYNSGYLSAGDLKYLDVNGDGQITSEDQRRLGRSATPHNQFGLNINLSYKGFYFSTLFQGSLNFDMYAAGELSMQTGQSGVMPVAYGFQTDFWTPDNRHAQYPRLMSDTGRNANNNYVGSDFWLIDGSYLRMKDFQFGYDFKYSLLKKVTWLSRCKVGVSGQNIFTISKAKDYGLDPEPSDTGFNGYPQARTVAFTLNLGF</sequence>
<protein>
    <submittedName>
        <fullName evidence="7">TonB-dependent receptor plug</fullName>
    </submittedName>
</protein>
<evidence type="ECO:0000313" key="7">
    <source>
        <dbReference type="EMBL" id="EJX04299.1"/>
    </source>
</evidence>
<evidence type="ECO:0000256" key="5">
    <source>
        <dbReference type="ARBA" id="ARBA00023237"/>
    </source>
</evidence>
<dbReference type="Pfam" id="PF13715">
    <property type="entry name" value="CarbopepD_reg_2"/>
    <property type="match status" value="1"/>
</dbReference>
<dbReference type="Gene3D" id="2.60.40.1120">
    <property type="entry name" value="Carboxypeptidase-like, regulatory domain"/>
    <property type="match status" value="1"/>
</dbReference>
<dbReference type="PROSITE" id="PS52016">
    <property type="entry name" value="TONB_DEPENDENT_REC_3"/>
    <property type="match status" value="1"/>
</dbReference>
<evidence type="ECO:0000256" key="4">
    <source>
        <dbReference type="ARBA" id="ARBA00023136"/>
    </source>
</evidence>
<dbReference type="Pfam" id="PF07715">
    <property type="entry name" value="Plug"/>
    <property type="match status" value="1"/>
</dbReference>
<dbReference type="Gene3D" id="2.40.170.20">
    <property type="entry name" value="TonB-dependent receptor, beta-barrel domain"/>
    <property type="match status" value="1"/>
</dbReference>
<proteinExistence type="predicted"/>
<evidence type="ECO:0000256" key="1">
    <source>
        <dbReference type="ARBA" id="ARBA00004571"/>
    </source>
</evidence>
<keyword evidence="7" id="KW-0675">Receptor</keyword>
<name>J9GBS3_9ZZZZ</name>
<comment type="subcellular location">
    <subcellularLocation>
        <location evidence="1">Cell outer membrane</location>
        <topology evidence="1">Multi-pass membrane protein</topology>
    </subcellularLocation>
</comment>
<dbReference type="NCBIfam" id="TIGR04056">
    <property type="entry name" value="OMP_RagA_SusC"/>
    <property type="match status" value="1"/>
</dbReference>
<dbReference type="InterPro" id="IPR039426">
    <property type="entry name" value="TonB-dep_rcpt-like"/>
</dbReference>
<dbReference type="InterPro" id="IPR023996">
    <property type="entry name" value="TonB-dep_OMP_SusC/RagA"/>
</dbReference>
<keyword evidence="2" id="KW-0813">Transport</keyword>
<dbReference type="InterPro" id="IPR012910">
    <property type="entry name" value="Plug_dom"/>
</dbReference>
<dbReference type="InterPro" id="IPR023997">
    <property type="entry name" value="TonB-dep_OMP_SusC/RagA_CS"/>
</dbReference>
<dbReference type="InterPro" id="IPR008969">
    <property type="entry name" value="CarboxyPept-like_regulatory"/>
</dbReference>
<gene>
    <name evidence="7" type="ORF">EVA_07593</name>
</gene>
<dbReference type="SUPFAM" id="SSF49464">
    <property type="entry name" value="Carboxypeptidase regulatory domain-like"/>
    <property type="match status" value="1"/>
</dbReference>
<keyword evidence="3" id="KW-0812">Transmembrane</keyword>
<evidence type="ECO:0000256" key="2">
    <source>
        <dbReference type="ARBA" id="ARBA00022448"/>
    </source>
</evidence>
<dbReference type="InterPro" id="IPR037066">
    <property type="entry name" value="Plug_dom_sf"/>
</dbReference>
<keyword evidence="4" id="KW-0472">Membrane</keyword>
<organism evidence="7">
    <name type="scientific">gut metagenome</name>
    <dbReference type="NCBI Taxonomy" id="749906"/>
    <lineage>
        <taxon>unclassified sequences</taxon>
        <taxon>metagenomes</taxon>
        <taxon>organismal metagenomes</taxon>
    </lineage>
</organism>
<feature type="domain" description="TonB-dependent receptor plug" evidence="6">
    <location>
        <begin position="103"/>
        <end position="205"/>
    </location>
</feature>
<accession>J9GBS3</accession>
<dbReference type="EMBL" id="AMCI01001857">
    <property type="protein sequence ID" value="EJX04299.1"/>
    <property type="molecule type" value="Genomic_DNA"/>
</dbReference>
<dbReference type="Gene3D" id="2.170.130.10">
    <property type="entry name" value="TonB-dependent receptor, plug domain"/>
    <property type="match status" value="1"/>
</dbReference>
<dbReference type="GO" id="GO:0009279">
    <property type="term" value="C:cell outer membrane"/>
    <property type="evidence" value="ECO:0007669"/>
    <property type="project" value="UniProtKB-SubCell"/>
</dbReference>
<dbReference type="FunFam" id="2.60.40.1120:FF:000003">
    <property type="entry name" value="Outer membrane protein Omp121"/>
    <property type="match status" value="1"/>
</dbReference>
<dbReference type="InterPro" id="IPR036942">
    <property type="entry name" value="Beta-barrel_TonB_sf"/>
</dbReference>
<evidence type="ECO:0000259" key="6">
    <source>
        <dbReference type="Pfam" id="PF07715"/>
    </source>
</evidence>
<reference evidence="7" key="1">
    <citation type="journal article" date="2012" name="PLoS ONE">
        <title>Gene sets for utilization of primary and secondary nutrition supplies in the distal gut of endangered iberian lynx.</title>
        <authorList>
            <person name="Alcaide M."/>
            <person name="Messina E."/>
            <person name="Richter M."/>
            <person name="Bargiela R."/>
            <person name="Peplies J."/>
            <person name="Huws S.A."/>
            <person name="Newbold C.J."/>
            <person name="Golyshin P.N."/>
            <person name="Simon M.A."/>
            <person name="Lopez G."/>
            <person name="Yakimov M.M."/>
            <person name="Ferrer M."/>
        </authorList>
    </citation>
    <scope>NUCLEOTIDE SEQUENCE</scope>
</reference>
<keyword evidence="5" id="KW-0998">Cell outer membrane</keyword>
<dbReference type="SUPFAM" id="SSF56935">
    <property type="entry name" value="Porins"/>
    <property type="match status" value="1"/>
</dbReference>
<comment type="caution">
    <text evidence="7">The sequence shown here is derived from an EMBL/GenBank/DDBJ whole genome shotgun (WGS) entry which is preliminary data.</text>
</comment>
<evidence type="ECO:0000256" key="3">
    <source>
        <dbReference type="ARBA" id="ARBA00022692"/>
    </source>
</evidence>
<dbReference type="AlphaFoldDB" id="J9GBS3"/>
<dbReference type="NCBIfam" id="TIGR04057">
    <property type="entry name" value="SusC_RagA_signa"/>
    <property type="match status" value="1"/>
</dbReference>